<evidence type="ECO:0000256" key="5">
    <source>
        <dbReference type="ARBA" id="ARBA00029447"/>
    </source>
</evidence>
<dbReference type="InterPro" id="IPR003660">
    <property type="entry name" value="HAMP_dom"/>
</dbReference>
<dbReference type="InterPro" id="IPR004090">
    <property type="entry name" value="Chemotax_Me-accpt_rcpt"/>
</dbReference>
<feature type="compositionally biased region" description="Basic and acidic residues" evidence="8">
    <location>
        <begin position="1"/>
        <end position="12"/>
    </location>
</feature>
<dbReference type="EMBL" id="OBMQ01000016">
    <property type="protein sequence ID" value="SOC23752.1"/>
    <property type="molecule type" value="Genomic_DNA"/>
</dbReference>
<gene>
    <name evidence="12" type="ORF">SAMN05880501_1162</name>
</gene>
<dbReference type="Gene3D" id="1.10.287.950">
    <property type="entry name" value="Methyl-accepting chemotaxis protein"/>
    <property type="match status" value="1"/>
</dbReference>
<dbReference type="InterPro" id="IPR007891">
    <property type="entry name" value="CHASE3"/>
</dbReference>
<dbReference type="GO" id="GO:0006935">
    <property type="term" value="P:chemotaxis"/>
    <property type="evidence" value="ECO:0007669"/>
    <property type="project" value="InterPro"/>
</dbReference>
<evidence type="ECO:0000259" key="11">
    <source>
        <dbReference type="PROSITE" id="PS50885"/>
    </source>
</evidence>
<dbReference type="Pfam" id="PF00672">
    <property type="entry name" value="HAMP"/>
    <property type="match status" value="1"/>
</dbReference>
<dbReference type="CDD" id="cd06225">
    <property type="entry name" value="HAMP"/>
    <property type="match status" value="1"/>
</dbReference>
<dbReference type="PANTHER" id="PTHR32089">
    <property type="entry name" value="METHYL-ACCEPTING CHEMOTAXIS PROTEIN MCPB"/>
    <property type="match status" value="1"/>
</dbReference>
<dbReference type="SMART" id="SM00283">
    <property type="entry name" value="MA"/>
    <property type="match status" value="1"/>
</dbReference>
<feature type="region of interest" description="Disordered" evidence="8">
    <location>
        <begin position="1"/>
        <end position="23"/>
    </location>
</feature>
<feature type="coiled-coil region" evidence="7">
    <location>
        <begin position="109"/>
        <end position="136"/>
    </location>
</feature>
<dbReference type="PROSITE" id="PS50111">
    <property type="entry name" value="CHEMOTAXIS_TRANSDUC_2"/>
    <property type="match status" value="1"/>
</dbReference>
<keyword evidence="9" id="KW-0812">Transmembrane</keyword>
<keyword evidence="2" id="KW-1003">Cell membrane</keyword>
<dbReference type="PANTHER" id="PTHR32089:SF112">
    <property type="entry name" value="LYSOZYME-LIKE PROTEIN-RELATED"/>
    <property type="match status" value="1"/>
</dbReference>
<feature type="transmembrane region" description="Helical" evidence="9">
    <location>
        <begin position="40"/>
        <end position="62"/>
    </location>
</feature>
<keyword evidence="7" id="KW-0175">Coiled coil</keyword>
<evidence type="ECO:0000256" key="1">
    <source>
        <dbReference type="ARBA" id="ARBA00004236"/>
    </source>
</evidence>
<evidence type="ECO:0000256" key="6">
    <source>
        <dbReference type="PROSITE-ProRule" id="PRU00284"/>
    </source>
</evidence>
<protein>
    <submittedName>
        <fullName evidence="12">Methyl-accepting chemotaxis protein</fullName>
    </submittedName>
</protein>
<evidence type="ECO:0000313" key="13">
    <source>
        <dbReference type="Proteomes" id="UP000219636"/>
    </source>
</evidence>
<dbReference type="RefSeq" id="WP_097074942.1">
    <property type="nucleotide sequence ID" value="NZ_OBMQ01000016.1"/>
</dbReference>
<evidence type="ECO:0000256" key="2">
    <source>
        <dbReference type="ARBA" id="ARBA00022475"/>
    </source>
</evidence>
<evidence type="ECO:0000256" key="3">
    <source>
        <dbReference type="ARBA" id="ARBA00023136"/>
    </source>
</evidence>
<accession>A0A285TRV9</accession>
<evidence type="ECO:0000256" key="8">
    <source>
        <dbReference type="SAM" id="MobiDB-lite"/>
    </source>
</evidence>
<feature type="transmembrane region" description="Helical" evidence="9">
    <location>
        <begin position="216"/>
        <end position="237"/>
    </location>
</feature>
<sequence>MSKKSASEEKIIKSSSKHKKDLQKNHSVKSRFYHLIRGRVILIFSILLAIIIGMQALSLISISKLQQSLNEFAEKNLHEQVEVNTLASDMLKLSNYEQAYIIHGKADSLKNYQETKENISNKLKDLQTLFENRQDELEILAAINQYFLIYLNSSARIIDTRDEFGFQNAQRLMEQNDGENIRSYVNEASDRFIALLENNNAEKIKELEQFAYYSKIGFFILSIIASVLTISFGIILFRNIRRNTYKINQSILDIAQAGGDLTRRVNVKTKDEFSQIANSTNILIDSISSLVKRVSNLAENVSGSSQELMALAEENAKTIDEIANNTQDIAADSDLTQSRTKAVIDKMQGLDHSMRELNLEAVEVQKAAQEMKNAAFNGSQSVTQSSEVMLSIEETISNTSTTVEALGKKSDEITSIIETITSIAGQTNLLALNAAIEAARAGEHGKGFAVVADEVRKLAEQSEQAAKEVTEIVTSIQGEIKSIIHQNHDGVKSVIRGVEVTNETNKVLENILAQTNRTTGIIASMVEKIAMTLETSQEVAASFVEVSTIAENTALHTERSASAALQGSASMQEINASATELAKQADDLRSVVSEFKI</sequence>
<dbReference type="GO" id="GO:0007165">
    <property type="term" value="P:signal transduction"/>
    <property type="evidence" value="ECO:0007669"/>
    <property type="project" value="UniProtKB-KW"/>
</dbReference>
<dbReference type="PRINTS" id="PR00260">
    <property type="entry name" value="CHEMTRNSDUCR"/>
</dbReference>
<dbReference type="SUPFAM" id="SSF58104">
    <property type="entry name" value="Methyl-accepting chemotaxis protein (MCP) signaling domain"/>
    <property type="match status" value="1"/>
</dbReference>
<dbReference type="GO" id="GO:0004888">
    <property type="term" value="F:transmembrane signaling receptor activity"/>
    <property type="evidence" value="ECO:0007669"/>
    <property type="project" value="InterPro"/>
</dbReference>
<feature type="domain" description="HAMP" evidence="11">
    <location>
        <begin position="238"/>
        <end position="292"/>
    </location>
</feature>
<dbReference type="AlphaFoldDB" id="A0A285TRV9"/>
<name>A0A285TRV9_9BACL</name>
<dbReference type="Gene3D" id="6.10.340.10">
    <property type="match status" value="1"/>
</dbReference>
<evidence type="ECO:0000256" key="4">
    <source>
        <dbReference type="ARBA" id="ARBA00023224"/>
    </source>
</evidence>
<dbReference type="Pfam" id="PF00015">
    <property type="entry name" value="MCPsignal"/>
    <property type="match status" value="1"/>
</dbReference>
<reference evidence="13" key="1">
    <citation type="submission" date="2017-08" db="EMBL/GenBank/DDBJ databases">
        <authorList>
            <person name="Varghese N."/>
            <person name="Submissions S."/>
        </authorList>
    </citation>
    <scope>NUCLEOTIDE SEQUENCE [LARGE SCALE GENOMIC DNA]</scope>
    <source>
        <strain evidence="13">JC22</strain>
    </source>
</reference>
<organism evidence="12 13">
    <name type="scientific">Ureibacillus xyleni</name>
    <dbReference type="NCBI Taxonomy" id="614648"/>
    <lineage>
        <taxon>Bacteria</taxon>
        <taxon>Bacillati</taxon>
        <taxon>Bacillota</taxon>
        <taxon>Bacilli</taxon>
        <taxon>Bacillales</taxon>
        <taxon>Caryophanaceae</taxon>
        <taxon>Ureibacillus</taxon>
    </lineage>
</organism>
<proteinExistence type="inferred from homology"/>
<evidence type="ECO:0000256" key="9">
    <source>
        <dbReference type="SAM" id="Phobius"/>
    </source>
</evidence>
<comment type="subcellular location">
    <subcellularLocation>
        <location evidence="1">Cell membrane</location>
    </subcellularLocation>
</comment>
<keyword evidence="13" id="KW-1185">Reference proteome</keyword>
<evidence type="ECO:0000256" key="7">
    <source>
        <dbReference type="SAM" id="Coils"/>
    </source>
</evidence>
<keyword evidence="9" id="KW-1133">Transmembrane helix</keyword>
<evidence type="ECO:0000313" key="12">
    <source>
        <dbReference type="EMBL" id="SOC23752.1"/>
    </source>
</evidence>
<feature type="domain" description="Methyl-accepting transducer" evidence="10">
    <location>
        <begin position="311"/>
        <end position="547"/>
    </location>
</feature>
<dbReference type="PROSITE" id="PS50885">
    <property type="entry name" value="HAMP"/>
    <property type="match status" value="1"/>
</dbReference>
<dbReference type="GO" id="GO:0005886">
    <property type="term" value="C:plasma membrane"/>
    <property type="evidence" value="ECO:0007669"/>
    <property type="project" value="UniProtKB-SubCell"/>
</dbReference>
<dbReference type="Pfam" id="PF05227">
    <property type="entry name" value="CHASE3"/>
    <property type="match status" value="1"/>
</dbReference>
<dbReference type="OrthoDB" id="2443859at2"/>
<keyword evidence="3 9" id="KW-0472">Membrane</keyword>
<evidence type="ECO:0000259" key="10">
    <source>
        <dbReference type="PROSITE" id="PS50111"/>
    </source>
</evidence>
<dbReference type="InterPro" id="IPR004089">
    <property type="entry name" value="MCPsignal_dom"/>
</dbReference>
<dbReference type="Proteomes" id="UP000219636">
    <property type="component" value="Unassembled WGS sequence"/>
</dbReference>
<keyword evidence="4 6" id="KW-0807">Transducer</keyword>
<comment type="similarity">
    <text evidence="5">Belongs to the methyl-accepting chemotaxis (MCP) protein family.</text>
</comment>